<feature type="region of interest" description="Disordered" evidence="13">
    <location>
        <begin position="458"/>
        <end position="498"/>
    </location>
</feature>
<comment type="similarity">
    <text evidence="2 9">Belongs to the HAT1 family.</text>
</comment>
<evidence type="ECO:0000313" key="16">
    <source>
        <dbReference type="Proteomes" id="UP000184330"/>
    </source>
</evidence>
<evidence type="ECO:0000256" key="9">
    <source>
        <dbReference type="PIRNR" id="PIRNR038084"/>
    </source>
</evidence>
<evidence type="ECO:0000256" key="10">
    <source>
        <dbReference type="PIRSR" id="PIRSR038084-1"/>
    </source>
</evidence>
<evidence type="ECO:0000256" key="7">
    <source>
        <dbReference type="ARBA" id="ARBA00023315"/>
    </source>
</evidence>
<feature type="binding site" evidence="11">
    <location>
        <begin position="266"/>
        <end position="272"/>
    </location>
    <ligand>
        <name>acetyl-CoA</name>
        <dbReference type="ChEBI" id="CHEBI:57288"/>
    </ligand>
</feature>
<dbReference type="GO" id="GO:0042393">
    <property type="term" value="F:histone binding"/>
    <property type="evidence" value="ECO:0007669"/>
    <property type="project" value="InterPro"/>
</dbReference>
<name>A0A1L7XXI6_9HELO</name>
<evidence type="ECO:0000259" key="14">
    <source>
        <dbReference type="Pfam" id="PF10394"/>
    </source>
</evidence>
<keyword evidence="9" id="KW-0963">Cytoplasm</keyword>
<feature type="region of interest" description="Interaction with histone H4 N-terminus" evidence="11">
    <location>
        <begin position="45"/>
        <end position="47"/>
    </location>
</feature>
<dbReference type="STRING" id="576137.A0A1L7XXI6"/>
<dbReference type="AlphaFoldDB" id="A0A1L7XXI6"/>
<evidence type="ECO:0000256" key="8">
    <source>
        <dbReference type="ARBA" id="ARBA00048017"/>
    </source>
</evidence>
<dbReference type="Pfam" id="PF10394">
    <property type="entry name" value="Hat1_N"/>
    <property type="match status" value="1"/>
</dbReference>
<dbReference type="EC" id="2.3.1.48" evidence="3 9"/>
<feature type="active site" description="Proton donor/acceptor" evidence="10">
    <location>
        <position position="294"/>
    </location>
</feature>
<organism evidence="15 16">
    <name type="scientific">Phialocephala subalpina</name>
    <dbReference type="NCBI Taxonomy" id="576137"/>
    <lineage>
        <taxon>Eukaryota</taxon>
        <taxon>Fungi</taxon>
        <taxon>Dikarya</taxon>
        <taxon>Ascomycota</taxon>
        <taxon>Pezizomycotina</taxon>
        <taxon>Leotiomycetes</taxon>
        <taxon>Helotiales</taxon>
        <taxon>Mollisiaceae</taxon>
        <taxon>Phialocephala</taxon>
        <taxon>Phialocephala fortinii species complex</taxon>
    </lineage>
</organism>
<comment type="catalytic activity">
    <reaction evidence="8 9">
        <text>L-lysyl-[protein] + acetyl-CoA = N(6)-acetyl-L-lysyl-[protein] + CoA + H(+)</text>
        <dbReference type="Rhea" id="RHEA:45948"/>
        <dbReference type="Rhea" id="RHEA-COMP:9752"/>
        <dbReference type="Rhea" id="RHEA-COMP:10731"/>
        <dbReference type="ChEBI" id="CHEBI:15378"/>
        <dbReference type="ChEBI" id="CHEBI:29969"/>
        <dbReference type="ChEBI" id="CHEBI:57287"/>
        <dbReference type="ChEBI" id="CHEBI:57288"/>
        <dbReference type="ChEBI" id="CHEBI:61930"/>
        <dbReference type="EC" id="2.3.1.48"/>
    </reaction>
</comment>
<accession>A0A1L7XXI6</accession>
<protein>
    <recommendedName>
        <fullName evidence="4 9">Histone acetyltransferase type B catalytic subunit</fullName>
        <ecNumber evidence="3 9">2.3.1.48</ecNumber>
    </recommendedName>
</protein>
<dbReference type="GO" id="GO:0005634">
    <property type="term" value="C:nucleus"/>
    <property type="evidence" value="ECO:0007669"/>
    <property type="project" value="UniProtKB-SubCell"/>
</dbReference>
<evidence type="ECO:0000256" key="11">
    <source>
        <dbReference type="PIRSR" id="PIRSR038084-2"/>
    </source>
</evidence>
<feature type="binding site" evidence="11">
    <location>
        <position position="297"/>
    </location>
    <ligand>
        <name>acetyl-CoA</name>
        <dbReference type="ChEBI" id="CHEBI:57288"/>
    </ligand>
</feature>
<dbReference type="GO" id="GO:0031509">
    <property type="term" value="P:subtelomeric heterochromatin formation"/>
    <property type="evidence" value="ECO:0007669"/>
    <property type="project" value="InterPro"/>
</dbReference>
<dbReference type="GO" id="GO:0000781">
    <property type="term" value="C:chromosome, telomeric region"/>
    <property type="evidence" value="ECO:0007669"/>
    <property type="project" value="GOC"/>
</dbReference>
<dbReference type="PANTHER" id="PTHR12046">
    <property type="entry name" value="HISTONE ACETYLTRANSFERASE TYPE B CATALYTIC SUBUNIT"/>
    <property type="match status" value="1"/>
</dbReference>
<dbReference type="InterPro" id="IPR019467">
    <property type="entry name" value="Hat1_N"/>
</dbReference>
<dbReference type="Pfam" id="PF21184">
    <property type="entry name" value="HAT1_C_fung"/>
    <property type="match status" value="1"/>
</dbReference>
<dbReference type="GO" id="GO:0005737">
    <property type="term" value="C:cytoplasm"/>
    <property type="evidence" value="ECO:0007669"/>
    <property type="project" value="UniProtKB-SubCell"/>
</dbReference>
<gene>
    <name evidence="15" type="ORF">PAC_19672</name>
</gene>
<evidence type="ECO:0000256" key="12">
    <source>
        <dbReference type="PIRSR" id="PIRSR038084-3"/>
    </source>
</evidence>
<feature type="binding site" evidence="11">
    <location>
        <begin position="259"/>
        <end position="261"/>
    </location>
    <ligand>
        <name>acetyl-CoA</name>
        <dbReference type="ChEBI" id="CHEBI:57288"/>
    </ligand>
</feature>
<comment type="subcellular location">
    <subcellularLocation>
        <location evidence="9">Cytoplasm</location>
    </subcellularLocation>
    <subcellularLocation>
        <location evidence="1 9">Nucleus</location>
    </subcellularLocation>
</comment>
<dbReference type="SUPFAM" id="SSF55729">
    <property type="entry name" value="Acyl-CoA N-acyltransferases (Nat)"/>
    <property type="match status" value="1"/>
</dbReference>
<dbReference type="EMBL" id="FJOG01000080">
    <property type="protein sequence ID" value="CZR69772.1"/>
    <property type="molecule type" value="Genomic_DNA"/>
</dbReference>
<evidence type="ECO:0000256" key="1">
    <source>
        <dbReference type="ARBA" id="ARBA00004123"/>
    </source>
</evidence>
<comment type="function">
    <text evidence="9">Catalytic component of the histone acetylase B (HAT-B) complex. Has intrinsic substrate specificity that modifies lysine in recognition sequence GXGKXG. Involved in DNA double-strand break repair.</text>
</comment>
<dbReference type="PIRSF" id="PIRSF038084">
    <property type="entry name" value="HAT-B_cat"/>
    <property type="match status" value="1"/>
</dbReference>
<feature type="domain" description="Histone acetyl transferase HAT1 N-terminal" evidence="14">
    <location>
        <begin position="8"/>
        <end position="165"/>
    </location>
</feature>
<dbReference type="OrthoDB" id="10253098at2759"/>
<reference evidence="15 16" key="1">
    <citation type="submission" date="2016-03" db="EMBL/GenBank/DDBJ databases">
        <authorList>
            <person name="Ploux O."/>
        </authorList>
    </citation>
    <scope>NUCLEOTIDE SEQUENCE [LARGE SCALE GENOMIC DNA]</scope>
    <source>
        <strain evidence="15 16">UAMH 11012</strain>
    </source>
</reference>
<dbReference type="Gene3D" id="3.40.630.30">
    <property type="match status" value="1"/>
</dbReference>
<feature type="region of interest" description="Interaction with histone H4 N-terminus" evidence="11">
    <location>
        <begin position="210"/>
        <end position="212"/>
    </location>
</feature>
<keyword evidence="7 9" id="KW-0012">Acyltransferase</keyword>
<dbReference type="InterPro" id="IPR017380">
    <property type="entry name" value="Hist_AcTrfase_B-typ_cat-su"/>
</dbReference>
<dbReference type="InterPro" id="IPR013523">
    <property type="entry name" value="Hist_AcTrfase_HAT1_C"/>
</dbReference>
<evidence type="ECO:0000256" key="13">
    <source>
        <dbReference type="SAM" id="MobiDB-lite"/>
    </source>
</evidence>
<proteinExistence type="inferred from homology"/>
<sequence length="498" mass="57214">MADANEDWSSNSNEAVEISLVIPDVGAPKTLHTFNPKFTYSIFGDEETIFGYRGLKATIRYNASDMRPHLQITYDKKFRTVGETEPLDVKAVLEPYLPKTAFEKSAVFDAAIKDPMYTNWSPPGELWKTVQSGGQTFEVWKGSLADLAIQQMIKRIQILVPFLIEGGTFVELQDPEWSLERWTVFFLYERKKDFAEGVSPYLFMGYSTVYRYFYYQPITSSKPREKKERISHEANLDFKLPLNNITFSSLPCRSRISQFVILPPFQGGGNGSRFYNAIFDFYLQEPQTIEITVEDPNEAFDDLRDLNDLGRLRSLPEFLALKINDNVKPNKKGPVPNDIMDMDKLETIRRKIKIAPRQFYRVVEMQLLSHIPLGVRQSLLVEHEHEQKGKGLQNKAKEHEYHLWQLWVKKRLYKHNKDMMLQIEKSERIEKLEQAVSGVEADYARLLRSFDARKGPGRRVSIASIGAGPSNGNGKRSSQDDHSEDSGEPVAKKVRIAT</sequence>
<dbReference type="Proteomes" id="UP000184330">
    <property type="component" value="Unassembled WGS sequence"/>
</dbReference>
<evidence type="ECO:0000256" key="3">
    <source>
        <dbReference type="ARBA" id="ARBA00013184"/>
    </source>
</evidence>
<dbReference type="GO" id="GO:0004402">
    <property type="term" value="F:histone acetyltransferase activity"/>
    <property type="evidence" value="ECO:0007669"/>
    <property type="project" value="UniProtKB-UniRule"/>
</dbReference>
<feature type="site" description="Interaction with histone H4 N-terminus" evidence="12">
    <location>
        <position position="177"/>
    </location>
</feature>
<evidence type="ECO:0000256" key="5">
    <source>
        <dbReference type="ARBA" id="ARBA00022679"/>
    </source>
</evidence>
<evidence type="ECO:0000313" key="15">
    <source>
        <dbReference type="EMBL" id="CZR69772.1"/>
    </source>
</evidence>
<dbReference type="InterPro" id="IPR037113">
    <property type="entry name" value="Hat1_N_sf"/>
</dbReference>
<dbReference type="Gene3D" id="1.10.10.390">
    <property type="match status" value="1"/>
</dbReference>
<evidence type="ECO:0000256" key="2">
    <source>
        <dbReference type="ARBA" id="ARBA00010543"/>
    </source>
</evidence>
<keyword evidence="6 9" id="KW-0539">Nucleus</keyword>
<comment type="subunit">
    <text evidence="9">Component of the HAT-B complex composed of at least HAT1 and HAT2. The HAT-B complex binds to histone H4 tail.</text>
</comment>
<evidence type="ECO:0000256" key="4">
    <source>
        <dbReference type="ARBA" id="ARBA00021268"/>
    </source>
</evidence>
<keyword evidence="16" id="KW-1185">Reference proteome</keyword>
<dbReference type="Gene3D" id="3.90.360.10">
    <property type="entry name" value="Histone acetyl transferase 1 (HAT1), N-terminal domain"/>
    <property type="match status" value="1"/>
</dbReference>
<keyword evidence="5 9" id="KW-0808">Transferase</keyword>
<evidence type="ECO:0000256" key="6">
    <source>
        <dbReference type="ARBA" id="ARBA00023242"/>
    </source>
</evidence>
<dbReference type="InterPro" id="IPR016181">
    <property type="entry name" value="Acyl_CoA_acyltransferase"/>
</dbReference>